<dbReference type="SUPFAM" id="SSF55797">
    <property type="entry name" value="PR-1-like"/>
    <property type="match status" value="1"/>
</dbReference>
<dbReference type="InterPro" id="IPR014044">
    <property type="entry name" value="CAP_dom"/>
</dbReference>
<proteinExistence type="inferred from homology"/>
<dbReference type="Gene3D" id="3.40.33.10">
    <property type="entry name" value="CAP"/>
    <property type="match status" value="1"/>
</dbReference>
<keyword evidence="3" id="KW-0964">Secreted</keyword>
<reference evidence="6" key="1">
    <citation type="submission" date="2020-11" db="EMBL/GenBank/DDBJ databases">
        <authorList>
            <person name="Whitehead M."/>
        </authorList>
    </citation>
    <scope>NUCLEOTIDE SEQUENCE</scope>
    <source>
        <strain evidence="6">EGII</strain>
    </source>
</reference>
<protein>
    <submittedName>
        <fullName evidence="6">(Mediterranean fruit fly) hypothetical protein</fullName>
    </submittedName>
</protein>
<feature type="domain" description="SCP" evidence="5">
    <location>
        <begin position="3"/>
        <end position="173"/>
    </location>
</feature>
<dbReference type="InterPro" id="IPR001283">
    <property type="entry name" value="CRISP-related"/>
</dbReference>
<dbReference type="AlphaFoldDB" id="A0A811UQE3"/>
<sequence length="215" mass="24415">MTNKLKRLVVDNHNKYRNILASGEQVFGKENKKFPKATRMREVLWDDELAYIAEKHAARCHMMHDKCHSTERFPFSGQNLYIIGGTKMFTDIDFRIVQSIDLWWAECELVGDGISLVEKFPGSEDFHATGHFTAMANERAAFVGCGAALCQNCTSGKYCLEISCNYSLTNMHGTYMYKAGDSSASECDYFETTPSVKYPHLCINTGNLFTLEKFH</sequence>
<name>A0A811UQE3_CERCA</name>
<dbReference type="Proteomes" id="UP000606786">
    <property type="component" value="Unassembled WGS sequence"/>
</dbReference>
<dbReference type="OrthoDB" id="414826at2759"/>
<dbReference type="SMART" id="SM00198">
    <property type="entry name" value="SCP"/>
    <property type="match status" value="1"/>
</dbReference>
<evidence type="ECO:0000313" key="6">
    <source>
        <dbReference type="EMBL" id="CAD6999233.1"/>
    </source>
</evidence>
<dbReference type="InterPro" id="IPR035940">
    <property type="entry name" value="CAP_sf"/>
</dbReference>
<comment type="subcellular location">
    <subcellularLocation>
        <location evidence="1">Secreted</location>
    </subcellularLocation>
</comment>
<evidence type="ECO:0000256" key="2">
    <source>
        <dbReference type="ARBA" id="ARBA00009923"/>
    </source>
</evidence>
<dbReference type="InterPro" id="IPR034763">
    <property type="entry name" value="P14a_insect"/>
</dbReference>
<organism evidence="6 7">
    <name type="scientific">Ceratitis capitata</name>
    <name type="common">Mediterranean fruit fly</name>
    <name type="synonym">Tephritis capitata</name>
    <dbReference type="NCBI Taxonomy" id="7213"/>
    <lineage>
        <taxon>Eukaryota</taxon>
        <taxon>Metazoa</taxon>
        <taxon>Ecdysozoa</taxon>
        <taxon>Arthropoda</taxon>
        <taxon>Hexapoda</taxon>
        <taxon>Insecta</taxon>
        <taxon>Pterygota</taxon>
        <taxon>Neoptera</taxon>
        <taxon>Endopterygota</taxon>
        <taxon>Diptera</taxon>
        <taxon>Brachycera</taxon>
        <taxon>Muscomorpha</taxon>
        <taxon>Tephritoidea</taxon>
        <taxon>Tephritidae</taxon>
        <taxon>Ceratitis</taxon>
        <taxon>Ceratitis</taxon>
    </lineage>
</organism>
<gene>
    <name evidence="6" type="ORF">CCAP1982_LOCUS7765</name>
</gene>
<comment type="caution">
    <text evidence="6">The sequence shown here is derived from an EMBL/GenBank/DDBJ whole genome shotgun (WGS) entry which is preliminary data.</text>
</comment>
<evidence type="ECO:0000256" key="3">
    <source>
        <dbReference type="ARBA" id="ARBA00022525"/>
    </source>
</evidence>
<dbReference type="EMBL" id="CAJHJT010000012">
    <property type="protein sequence ID" value="CAD6999233.1"/>
    <property type="molecule type" value="Genomic_DNA"/>
</dbReference>
<keyword evidence="7" id="KW-1185">Reference proteome</keyword>
<accession>A0A811UQE3</accession>
<evidence type="ECO:0000259" key="5">
    <source>
        <dbReference type="SMART" id="SM00198"/>
    </source>
</evidence>
<dbReference type="GO" id="GO:0005576">
    <property type="term" value="C:extracellular region"/>
    <property type="evidence" value="ECO:0007669"/>
    <property type="project" value="UniProtKB-SubCell"/>
</dbReference>
<evidence type="ECO:0000256" key="1">
    <source>
        <dbReference type="ARBA" id="ARBA00004613"/>
    </source>
</evidence>
<evidence type="ECO:0000256" key="4">
    <source>
        <dbReference type="ARBA" id="ARBA00022729"/>
    </source>
</evidence>
<keyword evidence="4" id="KW-0732">Signal</keyword>
<comment type="similarity">
    <text evidence="2">Belongs to the CRISP family.</text>
</comment>
<dbReference type="Pfam" id="PF00188">
    <property type="entry name" value="CAP"/>
    <property type="match status" value="1"/>
</dbReference>
<dbReference type="CDD" id="cd05380">
    <property type="entry name" value="CAP_euk"/>
    <property type="match status" value="1"/>
</dbReference>
<evidence type="ECO:0000313" key="7">
    <source>
        <dbReference type="Proteomes" id="UP000606786"/>
    </source>
</evidence>
<dbReference type="PIRSF" id="PIRSF038921">
    <property type="entry name" value="P14a"/>
    <property type="match status" value="1"/>
</dbReference>
<dbReference type="PANTHER" id="PTHR10334">
    <property type="entry name" value="CYSTEINE-RICH SECRETORY PROTEIN-RELATED"/>
    <property type="match status" value="1"/>
</dbReference>